<accession>A0A171KW90</accession>
<name>A0A171KW90_9BURK</name>
<evidence type="ECO:0008006" key="5">
    <source>
        <dbReference type="Google" id="ProtNLM"/>
    </source>
</evidence>
<reference evidence="1 3" key="1">
    <citation type="submission" date="2015-04" db="EMBL/GenBank/DDBJ databases">
        <title>Genome sequence of Kerstersia gyiorum CG1.</title>
        <authorList>
            <person name="Greninger A.L."/>
            <person name="Kozyreva V."/>
            <person name="Chaturvedi V."/>
        </authorList>
    </citation>
    <scope>NUCLEOTIDE SEQUENCE [LARGE SCALE GENOMIC DNA]</scope>
    <source>
        <strain evidence="1 3">CG1</strain>
    </source>
</reference>
<dbReference type="EMBL" id="LBNE01000001">
    <property type="protein sequence ID" value="KKO73157.1"/>
    <property type="molecule type" value="Genomic_DNA"/>
</dbReference>
<dbReference type="Proteomes" id="UP000078084">
    <property type="component" value="Unassembled WGS sequence"/>
</dbReference>
<evidence type="ECO:0000313" key="4">
    <source>
        <dbReference type="Proteomes" id="UP000292039"/>
    </source>
</evidence>
<comment type="caution">
    <text evidence="1">The sequence shown here is derived from an EMBL/GenBank/DDBJ whole genome shotgun (WGS) entry which is preliminary data.</text>
</comment>
<proteinExistence type="predicted"/>
<dbReference type="EMBL" id="SGWZ01000001">
    <property type="protein sequence ID" value="RZS73574.1"/>
    <property type="molecule type" value="Genomic_DNA"/>
</dbReference>
<dbReference type="PATRIC" id="fig|206506.3.peg.526"/>
<keyword evidence="3" id="KW-1185">Reference proteome</keyword>
<dbReference type="Proteomes" id="UP000292039">
    <property type="component" value="Unassembled WGS sequence"/>
</dbReference>
<dbReference type="STRING" id="206506.AAV32_02375"/>
<gene>
    <name evidence="1" type="ORF">AAV32_02375</name>
    <name evidence="2" type="ORF">EV679_0772</name>
</gene>
<reference evidence="2 4" key="2">
    <citation type="submission" date="2019-02" db="EMBL/GenBank/DDBJ databases">
        <title>Genomic Encyclopedia of Type Strains, Phase IV (KMG-IV): sequencing the most valuable type-strain genomes for metagenomic binning, comparative biology and taxonomic classification.</title>
        <authorList>
            <person name="Goeker M."/>
        </authorList>
    </citation>
    <scope>NUCLEOTIDE SEQUENCE [LARGE SCALE GENOMIC DNA]</scope>
    <source>
        <strain evidence="2 4">DSM 16618</strain>
    </source>
</reference>
<evidence type="ECO:0000313" key="2">
    <source>
        <dbReference type="EMBL" id="RZS73574.1"/>
    </source>
</evidence>
<protein>
    <recommendedName>
        <fullName evidence="5">Glutamine amidotransferase domain-containing protein</fullName>
    </recommendedName>
</protein>
<dbReference type="RefSeq" id="WP_068367149.1">
    <property type="nucleotide sequence ID" value="NZ_CBCSEB010000002.1"/>
</dbReference>
<organism evidence="1 3">
    <name type="scientific">Kerstersia gyiorum</name>
    <dbReference type="NCBI Taxonomy" id="206506"/>
    <lineage>
        <taxon>Bacteria</taxon>
        <taxon>Pseudomonadati</taxon>
        <taxon>Pseudomonadota</taxon>
        <taxon>Betaproteobacteria</taxon>
        <taxon>Burkholderiales</taxon>
        <taxon>Alcaligenaceae</taxon>
        <taxon>Kerstersia</taxon>
    </lineage>
</organism>
<evidence type="ECO:0000313" key="1">
    <source>
        <dbReference type="EMBL" id="KKO73157.1"/>
    </source>
</evidence>
<dbReference type="GeneID" id="99727723"/>
<evidence type="ECO:0000313" key="3">
    <source>
        <dbReference type="Proteomes" id="UP000078084"/>
    </source>
</evidence>
<dbReference type="AlphaFoldDB" id="A0A171KW90"/>
<sequence length="208" mass="23081">MSAPVIAALDAGTYYHHRTFQTPGLAACLDYTVYVRELDAAALAGCDTFIVSCASPVDQLVSRRSLFRDFLQQGRTLVVMGGNGAEQWLDGVRHVPSPVNFWWWKEPGADSGLRLVAPEHDLFQCLTLADATWHQHGAYEPPPGVRSLIDKVGAGSVLYDDRQSTPGRLILTSLDPMYHHGSHFMPATTRFLHAFLPWLKRQQPAGRI</sequence>